<reference evidence="1 2" key="1">
    <citation type="journal article" date="2018" name="New Phytol.">
        <title>Phylogenomics of Endogonaceae and evolution of mycorrhizas within Mucoromycota.</title>
        <authorList>
            <person name="Chang Y."/>
            <person name="Desiro A."/>
            <person name="Na H."/>
            <person name="Sandor L."/>
            <person name="Lipzen A."/>
            <person name="Clum A."/>
            <person name="Barry K."/>
            <person name="Grigoriev I.V."/>
            <person name="Martin F.M."/>
            <person name="Stajich J.E."/>
            <person name="Smith M.E."/>
            <person name="Bonito G."/>
            <person name="Spatafora J.W."/>
        </authorList>
    </citation>
    <scope>NUCLEOTIDE SEQUENCE [LARGE SCALE GENOMIC DNA]</scope>
    <source>
        <strain evidence="1 2">GMNB39</strain>
    </source>
</reference>
<proteinExistence type="predicted"/>
<dbReference type="AlphaFoldDB" id="A0A433DM12"/>
<accession>A0A433DM12</accession>
<sequence length="86" mass="10487">MLPSNFKFSEYFNKKNPDQWNEVDFLSWLSNDELFAENRLLQDRWTRWHNYFHEALEAIISRCKDLVKDKADDEFIKIAMYSDCSQ</sequence>
<gene>
    <name evidence="1" type="ORF">BC936DRAFT_144648</name>
</gene>
<protein>
    <submittedName>
        <fullName evidence="1">Uncharacterized protein</fullName>
    </submittedName>
</protein>
<name>A0A433DM12_9FUNG</name>
<organism evidence="1 2">
    <name type="scientific">Jimgerdemannia flammicorona</name>
    <dbReference type="NCBI Taxonomy" id="994334"/>
    <lineage>
        <taxon>Eukaryota</taxon>
        <taxon>Fungi</taxon>
        <taxon>Fungi incertae sedis</taxon>
        <taxon>Mucoromycota</taxon>
        <taxon>Mucoromycotina</taxon>
        <taxon>Endogonomycetes</taxon>
        <taxon>Endogonales</taxon>
        <taxon>Endogonaceae</taxon>
        <taxon>Jimgerdemannia</taxon>
    </lineage>
</organism>
<dbReference type="OrthoDB" id="10459602at2759"/>
<evidence type="ECO:0000313" key="1">
    <source>
        <dbReference type="EMBL" id="RUP51904.1"/>
    </source>
</evidence>
<keyword evidence="2" id="KW-1185">Reference proteome</keyword>
<dbReference type="Proteomes" id="UP000268093">
    <property type="component" value="Unassembled WGS sequence"/>
</dbReference>
<dbReference type="EMBL" id="RBNI01000341">
    <property type="protein sequence ID" value="RUP51904.1"/>
    <property type="molecule type" value="Genomic_DNA"/>
</dbReference>
<comment type="caution">
    <text evidence="1">The sequence shown here is derived from an EMBL/GenBank/DDBJ whole genome shotgun (WGS) entry which is preliminary data.</text>
</comment>
<evidence type="ECO:0000313" key="2">
    <source>
        <dbReference type="Proteomes" id="UP000268093"/>
    </source>
</evidence>